<keyword evidence="13 17" id="KW-0472">Membrane</keyword>
<protein>
    <recommendedName>
        <fullName evidence="15">Peptide hydrolase</fullName>
        <ecNumber evidence="15">3.4.-.-</ecNumber>
    </recommendedName>
</protein>
<dbReference type="GO" id="GO:0005774">
    <property type="term" value="C:vacuolar membrane"/>
    <property type="evidence" value="ECO:0007669"/>
    <property type="project" value="UniProtKB-SubCell"/>
</dbReference>
<evidence type="ECO:0000256" key="14">
    <source>
        <dbReference type="ARBA" id="ARBA00023180"/>
    </source>
</evidence>
<dbReference type="GO" id="GO:0046872">
    <property type="term" value="F:metal ion binding"/>
    <property type="evidence" value="ECO:0007669"/>
    <property type="project" value="UniProtKB-KW"/>
</dbReference>
<evidence type="ECO:0000256" key="10">
    <source>
        <dbReference type="ARBA" id="ARBA00022833"/>
    </source>
</evidence>
<evidence type="ECO:0000256" key="12">
    <source>
        <dbReference type="ARBA" id="ARBA00023049"/>
    </source>
</evidence>
<dbReference type="GO" id="GO:0008235">
    <property type="term" value="F:metalloexopeptidase activity"/>
    <property type="evidence" value="ECO:0007669"/>
    <property type="project" value="InterPro"/>
</dbReference>
<feature type="transmembrane region" description="Helical" evidence="17">
    <location>
        <begin position="726"/>
        <end position="746"/>
    </location>
</feature>
<comment type="similarity">
    <text evidence="4 15">Belongs to the peptidase M28 family.</text>
</comment>
<name>A0A9P6HTI1_9PEZI</name>
<dbReference type="Pfam" id="PF22251">
    <property type="entry name" value="PFF1_TM"/>
    <property type="match status" value="1"/>
</dbReference>
<evidence type="ECO:0000256" key="17">
    <source>
        <dbReference type="SAM" id="Phobius"/>
    </source>
</evidence>
<proteinExistence type="inferred from homology"/>
<feature type="transmembrane region" description="Helical" evidence="17">
    <location>
        <begin position="752"/>
        <end position="774"/>
    </location>
</feature>
<evidence type="ECO:0000259" key="19">
    <source>
        <dbReference type="Pfam" id="PF22250"/>
    </source>
</evidence>
<keyword evidence="11 17" id="KW-1133">Transmembrane helix</keyword>
<dbReference type="AlphaFoldDB" id="A0A9P6HTI1"/>
<feature type="domain" description="Peptidase M28" evidence="18">
    <location>
        <begin position="180"/>
        <end position="352"/>
    </location>
</feature>
<evidence type="ECO:0000256" key="4">
    <source>
        <dbReference type="ARBA" id="ARBA00010918"/>
    </source>
</evidence>
<evidence type="ECO:0000256" key="5">
    <source>
        <dbReference type="ARBA" id="ARBA00022554"/>
    </source>
</evidence>
<feature type="domain" description="Vacuolar membrane protease C-terminal" evidence="19">
    <location>
        <begin position="780"/>
        <end position="1019"/>
    </location>
</feature>
<dbReference type="FunFam" id="3.40.630.10:FF:000057">
    <property type="entry name" value="Vacuolar membrane protease"/>
    <property type="match status" value="1"/>
</dbReference>
<keyword evidence="8 15" id="KW-0479">Metal-binding</keyword>
<keyword evidence="22" id="KW-1185">Reference proteome</keyword>
<dbReference type="Gene3D" id="3.40.630.10">
    <property type="entry name" value="Zn peptidases"/>
    <property type="match status" value="1"/>
</dbReference>
<evidence type="ECO:0000256" key="16">
    <source>
        <dbReference type="SAM" id="MobiDB-lite"/>
    </source>
</evidence>
<evidence type="ECO:0000256" key="2">
    <source>
        <dbReference type="ARBA" id="ARBA00003273"/>
    </source>
</evidence>
<evidence type="ECO:0000256" key="9">
    <source>
        <dbReference type="ARBA" id="ARBA00022801"/>
    </source>
</evidence>
<dbReference type="SUPFAM" id="SSF53187">
    <property type="entry name" value="Zn-dependent exopeptidases"/>
    <property type="match status" value="1"/>
</dbReference>
<dbReference type="PANTHER" id="PTHR12147:SF58">
    <property type="entry name" value="VACUOLAR MEMBRANE PROTEASE"/>
    <property type="match status" value="1"/>
</dbReference>
<dbReference type="InterPro" id="IPR053975">
    <property type="entry name" value="PFF1_C"/>
</dbReference>
<dbReference type="InterPro" id="IPR007484">
    <property type="entry name" value="Peptidase_M28"/>
</dbReference>
<feature type="region of interest" description="Disordered" evidence="16">
    <location>
        <begin position="600"/>
        <end position="644"/>
    </location>
</feature>
<comment type="function">
    <text evidence="2">May be involved in vacuolar sorting and osmoregulation.</text>
</comment>
<feature type="transmembrane region" description="Helical" evidence="17">
    <location>
        <begin position="688"/>
        <end position="714"/>
    </location>
</feature>
<evidence type="ECO:0000256" key="1">
    <source>
        <dbReference type="ARBA" id="ARBA00001947"/>
    </source>
</evidence>
<reference evidence="21" key="2">
    <citation type="submission" date="2020-11" db="EMBL/GenBank/DDBJ databases">
        <title>Whole genome sequencing of Colletotrichum sp.</title>
        <authorList>
            <person name="Li H."/>
        </authorList>
    </citation>
    <scope>NUCLEOTIDE SEQUENCE</scope>
    <source>
        <strain evidence="21">CkLH20</strain>
    </source>
</reference>
<feature type="region of interest" description="Disordered" evidence="16">
    <location>
        <begin position="940"/>
        <end position="968"/>
    </location>
</feature>
<feature type="transmembrane region" description="Helical" evidence="17">
    <location>
        <begin position="553"/>
        <end position="575"/>
    </location>
</feature>
<evidence type="ECO:0000256" key="6">
    <source>
        <dbReference type="ARBA" id="ARBA00022670"/>
    </source>
</evidence>
<feature type="compositionally biased region" description="Polar residues" evidence="16">
    <location>
        <begin position="619"/>
        <end position="629"/>
    </location>
</feature>
<dbReference type="InterPro" id="IPR053976">
    <property type="entry name" value="PFF1_TM"/>
</dbReference>
<evidence type="ECO:0000256" key="11">
    <source>
        <dbReference type="ARBA" id="ARBA00022989"/>
    </source>
</evidence>
<dbReference type="GO" id="GO:0006508">
    <property type="term" value="P:proteolysis"/>
    <property type="evidence" value="ECO:0007669"/>
    <property type="project" value="UniProtKB-KW"/>
</dbReference>
<accession>A0A9P6HTI1</accession>
<dbReference type="GeneID" id="62167460"/>
<evidence type="ECO:0000256" key="13">
    <source>
        <dbReference type="ARBA" id="ARBA00023136"/>
    </source>
</evidence>
<dbReference type="Proteomes" id="UP000781932">
    <property type="component" value="Unassembled WGS sequence"/>
</dbReference>
<feature type="domain" description="Vacuolar membrane protease transmembrane" evidence="20">
    <location>
        <begin position="457"/>
        <end position="751"/>
    </location>
</feature>
<evidence type="ECO:0000256" key="3">
    <source>
        <dbReference type="ARBA" id="ARBA00004128"/>
    </source>
</evidence>
<feature type="transmembrane region" description="Helical" evidence="17">
    <location>
        <begin position="13"/>
        <end position="31"/>
    </location>
</feature>
<comment type="cofactor">
    <cofactor evidence="1">
        <name>Zn(2+)</name>
        <dbReference type="ChEBI" id="CHEBI:29105"/>
    </cofactor>
</comment>
<evidence type="ECO:0000256" key="7">
    <source>
        <dbReference type="ARBA" id="ARBA00022692"/>
    </source>
</evidence>
<keyword evidence="14" id="KW-0325">Glycoprotein</keyword>
<keyword evidence="7 17" id="KW-0812">Transmembrane</keyword>
<keyword evidence="6 15" id="KW-0645">Protease</keyword>
<dbReference type="InterPro" id="IPR048024">
    <property type="entry name" value="Fxna-like_M28_dom"/>
</dbReference>
<organism evidence="21 22">
    <name type="scientific">Colletotrichum karsti</name>
    <dbReference type="NCBI Taxonomy" id="1095194"/>
    <lineage>
        <taxon>Eukaryota</taxon>
        <taxon>Fungi</taxon>
        <taxon>Dikarya</taxon>
        <taxon>Ascomycota</taxon>
        <taxon>Pezizomycotina</taxon>
        <taxon>Sordariomycetes</taxon>
        <taxon>Hypocreomycetidae</taxon>
        <taxon>Glomerellales</taxon>
        <taxon>Glomerellaceae</taxon>
        <taxon>Colletotrichum</taxon>
        <taxon>Colletotrichum boninense species complex</taxon>
    </lineage>
</organism>
<comment type="subcellular location">
    <subcellularLocation>
        <location evidence="3">Vacuole membrane</location>
        <topology evidence="3">Multi-pass membrane protein</topology>
    </subcellularLocation>
</comment>
<keyword evidence="9 15" id="KW-0378">Hydrolase</keyword>
<dbReference type="Pfam" id="PF04389">
    <property type="entry name" value="Peptidase_M28"/>
    <property type="match status" value="1"/>
</dbReference>
<comment type="caution">
    <text evidence="21">The sequence shown here is derived from an EMBL/GenBank/DDBJ whole genome shotgun (WGS) entry which is preliminary data.</text>
</comment>
<feature type="transmembrane region" description="Helical" evidence="17">
    <location>
        <begin position="490"/>
        <end position="507"/>
    </location>
</feature>
<dbReference type="CDD" id="cd03875">
    <property type="entry name" value="M28_Fxna_like"/>
    <property type="match status" value="1"/>
</dbReference>
<evidence type="ECO:0000259" key="18">
    <source>
        <dbReference type="Pfam" id="PF04389"/>
    </source>
</evidence>
<evidence type="ECO:0000256" key="15">
    <source>
        <dbReference type="RuleBase" id="RU361240"/>
    </source>
</evidence>
<dbReference type="PANTHER" id="PTHR12147">
    <property type="entry name" value="METALLOPEPTIDASE M28 FAMILY MEMBER"/>
    <property type="match status" value="1"/>
</dbReference>
<feature type="transmembrane region" description="Helical" evidence="17">
    <location>
        <begin position="459"/>
        <end position="478"/>
    </location>
</feature>
<keyword evidence="5" id="KW-0926">Vacuole</keyword>
<evidence type="ECO:0000313" key="21">
    <source>
        <dbReference type="EMBL" id="KAF9870773.1"/>
    </source>
</evidence>
<keyword evidence="10 15" id="KW-0862">Zinc</keyword>
<evidence type="ECO:0000313" key="22">
    <source>
        <dbReference type="Proteomes" id="UP000781932"/>
    </source>
</evidence>
<sequence length="1026" mass="112978">MAVNPFGFTTGPVTFWLIVVYAAFLIPIVWIHETVPSVGKTPEGLNVTEAWHDLTAITKRYHPYNSRANEDVGKYLLTRIEETLRRNGVEWTREKVPGGIVRETQQPWLTTSRDDVKRASEGPLVTIFDDKISNVSYATGAGQGTGVYFEATNQLVYIRGTEDEDGEWWKNDEGRAIGKGGVLVNAHYDSVSTGYGATDDGMGCVSVLQMLNYYTIKGNQPKRGVVLLLNNGEEDGLFGAKAYLYSPLYHFTTTFVNLEGAGAGGRAILFRASDLETVRAYEHVRRPFGSVVAADGFNLGFIRSDTDYSVWTKNFGQRGLDIAFYRPRARYHTNQDDARHASQESLWHMLSNSFGAVDTLQKDTTTFGGSPPNDDKRKVSSGPGTDGVWFDMFGRGFAALALRGLFAWALTLLIVTPLVLFLVTYLLVRNDKYYFFSGKVKFDDDEDVAIGGWKGFFRFPFAFIVSAGLTIAAALLINKVNPQISHSSDFVVWATFLSLFFASFWTISKGASSVRPSALQRGYAHIWLFIISWTVLVVVTVSVDRMKIASGYLFAFLHSAVFVATLISLLDLFALPSKQEYARTVHHDQQARDDLAEVPNSDALISSGPNEGAARANGEEQSGEPTETTALLGGENGNHGTIRTTFTSGYRRSLSAIMNNQDGKEADDETKLHDQEQPWSKKLPSWTWFLQLLVLAPITLIVFGQVGVTLAAAIRSVSADGMDSMTVYLMLAVFSILVLLPVTPFIHRVTFYLPLFLIIVCVITLIYNLVAFPFSANNRLKVRFLQKVDLQDGSTDVTIFGVEKYVRKVIDELPSAAGQTPQCQKGASLQLSACTFDGAAVPPKLTGSLFNDFSKDKYADLVTVNVSRSNSKYKARLDIDAKDTKHCTLIFPNDQITQFSVHGNPGIEPLLGRMPNAGVGVISLWRREWSKPWTVDIEWDGSKDSSSSSSDTSSPAASAVTGTSEELRVRETAAQGPAGRIVCDWSDANVLGAIPALDEVLQYAPDWVAVTKMDVGLVQGRQEFVI</sequence>
<feature type="transmembrane region" description="Helical" evidence="17">
    <location>
        <begin position="522"/>
        <end position="541"/>
    </location>
</feature>
<feature type="compositionally biased region" description="Low complexity" evidence="16">
    <location>
        <begin position="944"/>
        <end position="959"/>
    </location>
</feature>
<dbReference type="RefSeq" id="XP_038740234.1">
    <property type="nucleotide sequence ID" value="XM_038894386.1"/>
</dbReference>
<dbReference type="OrthoDB" id="76293at2759"/>
<evidence type="ECO:0000259" key="20">
    <source>
        <dbReference type="Pfam" id="PF22251"/>
    </source>
</evidence>
<keyword evidence="12" id="KW-0482">Metalloprotease</keyword>
<dbReference type="EC" id="3.4.-.-" evidence="15"/>
<reference evidence="21" key="1">
    <citation type="submission" date="2020-03" db="EMBL/GenBank/DDBJ databases">
        <authorList>
            <person name="He L."/>
        </authorList>
    </citation>
    <scope>NUCLEOTIDE SEQUENCE</scope>
    <source>
        <strain evidence="21">CkLH20</strain>
    </source>
</reference>
<dbReference type="Pfam" id="PF22250">
    <property type="entry name" value="PFF1_C"/>
    <property type="match status" value="1"/>
</dbReference>
<dbReference type="EMBL" id="JAATWM020000050">
    <property type="protein sequence ID" value="KAF9870773.1"/>
    <property type="molecule type" value="Genomic_DNA"/>
</dbReference>
<dbReference type="InterPro" id="IPR045175">
    <property type="entry name" value="M28_fam"/>
</dbReference>
<feature type="transmembrane region" description="Helical" evidence="17">
    <location>
        <begin position="405"/>
        <end position="428"/>
    </location>
</feature>
<evidence type="ECO:0000256" key="8">
    <source>
        <dbReference type="ARBA" id="ARBA00022723"/>
    </source>
</evidence>
<gene>
    <name evidence="21" type="ORF">CkaCkLH20_11672</name>
</gene>